<evidence type="ECO:0000259" key="5">
    <source>
        <dbReference type="PROSITE" id="PS01124"/>
    </source>
</evidence>
<feature type="region of interest" description="Disordered" evidence="4">
    <location>
        <begin position="300"/>
        <end position="343"/>
    </location>
</feature>
<evidence type="ECO:0000256" key="3">
    <source>
        <dbReference type="ARBA" id="ARBA00023163"/>
    </source>
</evidence>
<protein>
    <submittedName>
        <fullName evidence="6">AraC-type DNA-binding protein</fullName>
    </submittedName>
</protein>
<dbReference type="InterPro" id="IPR035418">
    <property type="entry name" value="AraC-bd_2"/>
</dbReference>
<dbReference type="InterPro" id="IPR018060">
    <property type="entry name" value="HTH_AraC"/>
</dbReference>
<dbReference type="EMBL" id="FWXV01000003">
    <property type="protein sequence ID" value="SMD07734.1"/>
    <property type="molecule type" value="Genomic_DNA"/>
</dbReference>
<evidence type="ECO:0000256" key="2">
    <source>
        <dbReference type="ARBA" id="ARBA00023125"/>
    </source>
</evidence>
<dbReference type="AlphaFoldDB" id="A0A1Y5XQ56"/>
<proteinExistence type="predicted"/>
<dbReference type="Gene3D" id="1.10.10.60">
    <property type="entry name" value="Homeodomain-like"/>
    <property type="match status" value="1"/>
</dbReference>
<gene>
    <name evidence="6" type="ORF">SAMN05661093_04228</name>
</gene>
<keyword evidence="3" id="KW-0804">Transcription</keyword>
<dbReference type="InterPro" id="IPR050204">
    <property type="entry name" value="AraC_XylS_family_regulators"/>
</dbReference>
<keyword evidence="7" id="KW-1185">Reference proteome</keyword>
<dbReference type="PROSITE" id="PS01124">
    <property type="entry name" value="HTH_ARAC_FAMILY_2"/>
    <property type="match status" value="1"/>
</dbReference>
<reference evidence="6 7" key="1">
    <citation type="submission" date="2017-04" db="EMBL/GenBank/DDBJ databases">
        <authorList>
            <person name="Afonso C.L."/>
            <person name="Miller P.J."/>
            <person name="Scott M.A."/>
            <person name="Spackman E."/>
            <person name="Goraichik I."/>
            <person name="Dimitrov K.M."/>
            <person name="Suarez D.L."/>
            <person name="Swayne D.E."/>
        </authorList>
    </citation>
    <scope>NUCLEOTIDE SEQUENCE [LARGE SCALE GENOMIC DNA]</scope>
    <source>
        <strain evidence="6 7">DSM 43828</strain>
    </source>
</reference>
<accession>A0A1Y5XQ56</accession>
<dbReference type="OrthoDB" id="5464689at2"/>
<dbReference type="GO" id="GO:0003700">
    <property type="term" value="F:DNA-binding transcription factor activity"/>
    <property type="evidence" value="ECO:0007669"/>
    <property type="project" value="InterPro"/>
</dbReference>
<evidence type="ECO:0000256" key="1">
    <source>
        <dbReference type="ARBA" id="ARBA00023015"/>
    </source>
</evidence>
<organism evidence="6 7">
    <name type="scientific">Kibdelosporangium aridum</name>
    <dbReference type="NCBI Taxonomy" id="2030"/>
    <lineage>
        <taxon>Bacteria</taxon>
        <taxon>Bacillati</taxon>
        <taxon>Actinomycetota</taxon>
        <taxon>Actinomycetes</taxon>
        <taxon>Pseudonocardiales</taxon>
        <taxon>Pseudonocardiaceae</taxon>
        <taxon>Kibdelosporangium</taxon>
    </lineage>
</organism>
<dbReference type="GO" id="GO:0043565">
    <property type="term" value="F:sequence-specific DNA binding"/>
    <property type="evidence" value="ECO:0007669"/>
    <property type="project" value="InterPro"/>
</dbReference>
<dbReference type="Pfam" id="PF14525">
    <property type="entry name" value="AraC_binding_2"/>
    <property type="match status" value="1"/>
</dbReference>
<dbReference type="Proteomes" id="UP000192674">
    <property type="component" value="Unassembled WGS sequence"/>
</dbReference>
<dbReference type="InterPro" id="IPR018062">
    <property type="entry name" value="HTH_AraC-typ_CS"/>
</dbReference>
<name>A0A1Y5XQ56_KIBAR</name>
<sequence>MILFEGQDVEEVHEVVSTHFAPHRLRVIEDRELNGRFVTSHVGPVSVFTLGYGATVEVRPGELPDIYNIHVPLTGYGTLWVDGQQVGTDNSMVGPGQRLDMRWSADSDTLILRIVREAIDDALGKRLGEIPATPIHFDADMHAANAGSWLAAARIFGESAAAGLFAQSPLAAAHFEQLLLQGLLDSQPHTLTDQLNESGNIDLPAVLRRAMAFCEERAGDPISIADIAVAAHTGVRSLQRLFKTRLQMTPLEYLQRVRLDRAHQDLRTARGTVAEVAMRWGFTHLGRFSALYRKAYGHTPSETVRRSTHGEQAGSPRGQLVYRGPVGAVGDHEPGVTQHSGVL</sequence>
<keyword evidence="1" id="KW-0805">Transcription regulation</keyword>
<feature type="domain" description="HTH araC/xylS-type" evidence="5">
    <location>
        <begin position="208"/>
        <end position="306"/>
    </location>
</feature>
<evidence type="ECO:0000313" key="6">
    <source>
        <dbReference type="EMBL" id="SMD07734.1"/>
    </source>
</evidence>
<dbReference type="Pfam" id="PF12833">
    <property type="entry name" value="HTH_18"/>
    <property type="match status" value="1"/>
</dbReference>
<dbReference type="SUPFAM" id="SSF46689">
    <property type="entry name" value="Homeodomain-like"/>
    <property type="match status" value="2"/>
</dbReference>
<dbReference type="SMART" id="SM00342">
    <property type="entry name" value="HTH_ARAC"/>
    <property type="match status" value="1"/>
</dbReference>
<dbReference type="RefSeq" id="WP_143446480.1">
    <property type="nucleotide sequence ID" value="NZ_FWXV01000003.1"/>
</dbReference>
<keyword evidence="2 6" id="KW-0238">DNA-binding</keyword>
<dbReference type="PANTHER" id="PTHR46796">
    <property type="entry name" value="HTH-TYPE TRANSCRIPTIONAL ACTIVATOR RHAS-RELATED"/>
    <property type="match status" value="1"/>
</dbReference>
<evidence type="ECO:0000256" key="4">
    <source>
        <dbReference type="SAM" id="MobiDB-lite"/>
    </source>
</evidence>
<dbReference type="InterPro" id="IPR009057">
    <property type="entry name" value="Homeodomain-like_sf"/>
</dbReference>
<dbReference type="PANTHER" id="PTHR46796:SF12">
    <property type="entry name" value="HTH-TYPE DNA-BINDING TRANSCRIPTIONAL ACTIVATOR EUTR"/>
    <property type="match status" value="1"/>
</dbReference>
<evidence type="ECO:0000313" key="7">
    <source>
        <dbReference type="Proteomes" id="UP000192674"/>
    </source>
</evidence>
<dbReference type="PROSITE" id="PS00041">
    <property type="entry name" value="HTH_ARAC_FAMILY_1"/>
    <property type="match status" value="1"/>
</dbReference>